<feature type="signal peptide" evidence="1">
    <location>
        <begin position="1"/>
        <end position="17"/>
    </location>
</feature>
<name>A0A8B7PKA6_HYAAZ</name>
<dbReference type="OrthoDB" id="10619123at2759"/>
<feature type="chain" id="PRO_5034998719" evidence="1">
    <location>
        <begin position="18"/>
        <end position="152"/>
    </location>
</feature>
<gene>
    <name evidence="3" type="primary">LOC108681371</name>
</gene>
<dbReference type="GeneID" id="108681371"/>
<dbReference type="RefSeq" id="XP_018025877.1">
    <property type="nucleotide sequence ID" value="XM_018170388.1"/>
</dbReference>
<accession>A0A8B7PKA6</accession>
<evidence type="ECO:0000313" key="3">
    <source>
        <dbReference type="RefSeq" id="XP_018025877.1"/>
    </source>
</evidence>
<reference evidence="3" key="1">
    <citation type="submission" date="2025-08" db="UniProtKB">
        <authorList>
            <consortium name="RefSeq"/>
        </authorList>
    </citation>
    <scope>IDENTIFICATION</scope>
    <source>
        <tissue evidence="3">Whole organism</tissue>
    </source>
</reference>
<dbReference type="KEGG" id="hazt:108681371"/>
<keyword evidence="1" id="KW-0732">Signal</keyword>
<evidence type="ECO:0000256" key="1">
    <source>
        <dbReference type="SAM" id="SignalP"/>
    </source>
</evidence>
<organism evidence="2 3">
    <name type="scientific">Hyalella azteca</name>
    <name type="common">Amphipod</name>
    <dbReference type="NCBI Taxonomy" id="294128"/>
    <lineage>
        <taxon>Eukaryota</taxon>
        <taxon>Metazoa</taxon>
        <taxon>Ecdysozoa</taxon>
        <taxon>Arthropoda</taxon>
        <taxon>Crustacea</taxon>
        <taxon>Multicrustacea</taxon>
        <taxon>Malacostraca</taxon>
        <taxon>Eumalacostraca</taxon>
        <taxon>Peracarida</taxon>
        <taxon>Amphipoda</taxon>
        <taxon>Senticaudata</taxon>
        <taxon>Talitrida</taxon>
        <taxon>Talitroidea</taxon>
        <taxon>Hyalellidae</taxon>
        <taxon>Hyalella</taxon>
    </lineage>
</organism>
<proteinExistence type="predicted"/>
<dbReference type="Proteomes" id="UP000694843">
    <property type="component" value="Unplaced"/>
</dbReference>
<dbReference type="AlphaFoldDB" id="A0A8B7PKA6"/>
<sequence>MQVALVLCLTIASLAAAGPTRFNLLNPGFRPSRYTSVDLGAVNFDGNLRSSGHKEFITVKDNDWSGEQEVYRLIGVAPPHAVRGGAATTYASRSSHSVPIYAELDDENSALIRYLVDDAKRQASFRSGSAGPINVRAEAAVSGNTFAVLLDD</sequence>
<keyword evidence="2" id="KW-1185">Reference proteome</keyword>
<evidence type="ECO:0000313" key="2">
    <source>
        <dbReference type="Proteomes" id="UP000694843"/>
    </source>
</evidence>
<protein>
    <submittedName>
        <fullName evidence="3">Uncharacterized protein LOC108681371</fullName>
    </submittedName>
</protein>